<dbReference type="EMBL" id="DS989844">
    <property type="protein sequence ID" value="EDX77068.1"/>
    <property type="molecule type" value="Genomic_DNA"/>
</dbReference>
<evidence type="ECO:0000256" key="1">
    <source>
        <dbReference type="SAM" id="MobiDB-lite"/>
    </source>
</evidence>
<feature type="compositionally biased region" description="Polar residues" evidence="1">
    <location>
        <begin position="36"/>
        <end position="45"/>
    </location>
</feature>
<dbReference type="HOGENOM" id="CLU_2080760_0_0_3"/>
<sequence>MRISTPKLLTGTILSAVLCAVAGTSAIARPLGEGSLNPNTPNTTEAEPVQPKHGEVVSRASNFATIEMDNGERQIIPAARWKLGRLEPGTDVWVAYGRIVAIDSQDKRLKGDKLFGI</sequence>
<evidence type="ECO:0000313" key="4">
    <source>
        <dbReference type="Proteomes" id="UP000003835"/>
    </source>
</evidence>
<feature type="signal peptide" evidence="2">
    <location>
        <begin position="1"/>
        <end position="22"/>
    </location>
</feature>
<evidence type="ECO:0000313" key="3">
    <source>
        <dbReference type="EMBL" id="EDX77068.1"/>
    </source>
</evidence>
<reference evidence="3 4" key="1">
    <citation type="submission" date="2008-07" db="EMBL/GenBank/DDBJ databases">
        <authorList>
            <person name="Tandeau de Marsac N."/>
            <person name="Ferriera S."/>
            <person name="Johnson J."/>
            <person name="Kravitz S."/>
            <person name="Beeson K."/>
            <person name="Sutton G."/>
            <person name="Rogers Y.-H."/>
            <person name="Friedman R."/>
            <person name="Frazier M."/>
            <person name="Venter J.C."/>
        </authorList>
    </citation>
    <scope>NUCLEOTIDE SEQUENCE [LARGE SCALE GENOMIC DNA]</scope>
    <source>
        <strain evidence="3 4">PCC 7420</strain>
    </source>
</reference>
<feature type="region of interest" description="Disordered" evidence="1">
    <location>
        <begin position="30"/>
        <end position="54"/>
    </location>
</feature>
<name>B4VLS8_9CYAN</name>
<dbReference type="Proteomes" id="UP000003835">
    <property type="component" value="Unassembled WGS sequence"/>
</dbReference>
<dbReference type="AlphaFoldDB" id="B4VLS8"/>
<gene>
    <name evidence="3" type="ORF">MC7420_205</name>
</gene>
<evidence type="ECO:0000256" key="2">
    <source>
        <dbReference type="SAM" id="SignalP"/>
    </source>
</evidence>
<organism evidence="3 4">
    <name type="scientific">Coleofasciculus chthonoplastes PCC 7420</name>
    <dbReference type="NCBI Taxonomy" id="118168"/>
    <lineage>
        <taxon>Bacteria</taxon>
        <taxon>Bacillati</taxon>
        <taxon>Cyanobacteriota</taxon>
        <taxon>Cyanophyceae</taxon>
        <taxon>Coleofasciculales</taxon>
        <taxon>Coleofasciculaceae</taxon>
        <taxon>Coleofasciculus</taxon>
    </lineage>
</organism>
<accession>B4VLS8</accession>
<proteinExistence type="predicted"/>
<keyword evidence="2" id="KW-0732">Signal</keyword>
<keyword evidence="4" id="KW-1185">Reference proteome</keyword>
<feature type="chain" id="PRO_5002827586" evidence="2">
    <location>
        <begin position="23"/>
        <end position="117"/>
    </location>
</feature>
<protein>
    <submittedName>
        <fullName evidence="3">Uncharacterized protein</fullName>
    </submittedName>
</protein>